<dbReference type="NCBIfam" id="TIGR00016">
    <property type="entry name" value="ackA"/>
    <property type="match status" value="1"/>
</dbReference>
<keyword evidence="6" id="KW-0479">Metal-binding</keyword>
<reference evidence="8 9" key="1">
    <citation type="submission" date="2024-02" db="EMBL/GenBank/DDBJ databases">
        <title>A Gaetbulibacter species isolated from tidal flats and genomic insights of their niches.</title>
        <authorList>
            <person name="Ye Y."/>
        </authorList>
    </citation>
    <scope>NUCLEOTIDE SEQUENCE [LARGE SCALE GENOMIC DNA]</scope>
    <source>
        <strain evidence="8 9">KEM-8</strain>
    </source>
</reference>
<evidence type="ECO:0000313" key="9">
    <source>
        <dbReference type="Proteomes" id="UP001610104"/>
    </source>
</evidence>
<dbReference type="PROSITE" id="PS01076">
    <property type="entry name" value="ACETATE_KINASE_2"/>
    <property type="match status" value="1"/>
</dbReference>
<protein>
    <recommendedName>
        <fullName evidence="6">Acetate kinase</fullName>
        <ecNumber evidence="6">2.7.2.1</ecNumber>
    </recommendedName>
    <alternativeName>
        <fullName evidence="6">Acetokinase</fullName>
    </alternativeName>
</protein>
<evidence type="ECO:0000256" key="5">
    <source>
        <dbReference type="ARBA" id="ARBA00022840"/>
    </source>
</evidence>
<comment type="caution">
    <text evidence="8">The sequence shown here is derived from an EMBL/GenBank/DDBJ whole genome shotgun (WGS) entry which is preliminary data.</text>
</comment>
<proteinExistence type="inferred from homology"/>
<feature type="site" description="Transition state stabilizer" evidence="6">
    <location>
        <position position="179"/>
    </location>
</feature>
<gene>
    <name evidence="6" type="primary">ackA</name>
    <name evidence="8" type="ORF">V8G56_11765</name>
</gene>
<comment type="subcellular location">
    <subcellularLocation>
        <location evidence="6">Cytoplasm</location>
    </subcellularLocation>
</comment>
<feature type="binding site" evidence="6">
    <location>
        <position position="381"/>
    </location>
    <ligand>
        <name>Mg(2+)</name>
        <dbReference type="ChEBI" id="CHEBI:18420"/>
    </ligand>
</feature>
<dbReference type="PIRSF" id="PIRSF000722">
    <property type="entry name" value="Acetate_prop_kin"/>
    <property type="match status" value="1"/>
</dbReference>
<evidence type="ECO:0000256" key="3">
    <source>
        <dbReference type="ARBA" id="ARBA00022741"/>
    </source>
</evidence>
<name>A0ABW7MSQ2_9FLAO</name>
<dbReference type="EC" id="2.7.2.1" evidence="6"/>
<feature type="binding site" evidence="6">
    <location>
        <begin position="205"/>
        <end position="209"/>
    </location>
    <ligand>
        <name>ATP</name>
        <dbReference type="ChEBI" id="CHEBI:30616"/>
    </ligand>
</feature>
<feature type="site" description="Transition state stabilizer" evidence="6">
    <location>
        <position position="238"/>
    </location>
</feature>
<dbReference type="RefSeq" id="WP_395438656.1">
    <property type="nucleotide sequence ID" value="NZ_JBAWKC010000004.1"/>
</dbReference>
<feature type="binding site" evidence="6">
    <location>
        <begin position="279"/>
        <end position="281"/>
    </location>
    <ligand>
        <name>ATP</name>
        <dbReference type="ChEBI" id="CHEBI:30616"/>
    </ligand>
</feature>
<keyword evidence="5 6" id="KW-0067">ATP-binding</keyword>
<feature type="binding site" evidence="6">
    <location>
        <position position="7"/>
    </location>
    <ligand>
        <name>Mg(2+)</name>
        <dbReference type="ChEBI" id="CHEBI:18420"/>
    </ligand>
</feature>
<dbReference type="Gene3D" id="3.30.420.40">
    <property type="match status" value="2"/>
</dbReference>
<dbReference type="PRINTS" id="PR00471">
    <property type="entry name" value="ACETATEKNASE"/>
</dbReference>
<keyword evidence="2 6" id="KW-0808">Transferase</keyword>
<comment type="similarity">
    <text evidence="1 6 7">Belongs to the acetokinase family.</text>
</comment>
<accession>A0ABW7MSQ2</accession>
<dbReference type="InterPro" id="IPR000890">
    <property type="entry name" value="Aliphatic_acid_kin_short-chain"/>
</dbReference>
<comment type="pathway">
    <text evidence="6">Metabolic intermediate biosynthesis; acetyl-CoA biosynthesis; acetyl-CoA from acetate: step 1/2.</text>
</comment>
<feature type="active site" description="Proton donor/acceptor" evidence="6">
    <location>
        <position position="147"/>
    </location>
</feature>
<dbReference type="Proteomes" id="UP001610104">
    <property type="component" value="Unassembled WGS sequence"/>
</dbReference>
<dbReference type="EMBL" id="JBAWKC010000004">
    <property type="protein sequence ID" value="MFH6769418.1"/>
    <property type="molecule type" value="Genomic_DNA"/>
</dbReference>
<keyword evidence="6" id="KW-0963">Cytoplasm</keyword>
<dbReference type="GO" id="GO:0008776">
    <property type="term" value="F:acetate kinase activity"/>
    <property type="evidence" value="ECO:0007669"/>
    <property type="project" value="UniProtKB-EC"/>
</dbReference>
<evidence type="ECO:0000256" key="4">
    <source>
        <dbReference type="ARBA" id="ARBA00022777"/>
    </source>
</evidence>
<comment type="catalytic activity">
    <reaction evidence="6">
        <text>acetate + ATP = acetyl phosphate + ADP</text>
        <dbReference type="Rhea" id="RHEA:11352"/>
        <dbReference type="ChEBI" id="CHEBI:22191"/>
        <dbReference type="ChEBI" id="CHEBI:30089"/>
        <dbReference type="ChEBI" id="CHEBI:30616"/>
        <dbReference type="ChEBI" id="CHEBI:456216"/>
        <dbReference type="EC" id="2.7.2.1"/>
    </reaction>
</comment>
<feature type="binding site" evidence="6">
    <location>
        <position position="14"/>
    </location>
    <ligand>
        <name>ATP</name>
        <dbReference type="ChEBI" id="CHEBI:30616"/>
    </ligand>
</feature>
<evidence type="ECO:0000313" key="8">
    <source>
        <dbReference type="EMBL" id="MFH6769418.1"/>
    </source>
</evidence>
<dbReference type="PROSITE" id="PS01075">
    <property type="entry name" value="ACETATE_KINASE_1"/>
    <property type="match status" value="1"/>
</dbReference>
<keyword evidence="4 6" id="KW-0418">Kinase</keyword>
<dbReference type="Pfam" id="PF00871">
    <property type="entry name" value="Acetate_kinase"/>
    <property type="match status" value="1"/>
</dbReference>
<feature type="binding site" evidence="6">
    <location>
        <position position="90"/>
    </location>
    <ligand>
        <name>substrate</name>
    </ligand>
</feature>
<dbReference type="InterPro" id="IPR023865">
    <property type="entry name" value="Aliphatic_acid_kinase_CS"/>
</dbReference>
<comment type="subunit">
    <text evidence="6">Homodimer.</text>
</comment>
<dbReference type="InterPro" id="IPR004372">
    <property type="entry name" value="Ac/propionate_kinase"/>
</dbReference>
<dbReference type="InterPro" id="IPR043129">
    <property type="entry name" value="ATPase_NBD"/>
</dbReference>
<dbReference type="HAMAP" id="MF_00020">
    <property type="entry name" value="Acetate_kinase"/>
    <property type="match status" value="1"/>
</dbReference>
<sequence>MNILVINSGSSSIKYQLVQMPDEKIICSGMVERIGLDNAQIHYKTDTHKTENVTEVPNHKVGLEKVAALLMDAKVGVIKDESEIHAVGHRVVHGGSTFSETVIINQSVKDKIKELFALAPLHNPPNYEGIEVSEAIFPSATQIAVFDTAFHQTIPIEAYKYAIPNEFLTEKKIRLYGFHGTSHKYVSEKAKETLPNNSSKLITIHLGNGCSITAVKDGKSVDHSLGFGPMNGLIMGTRSGDIDQSVIFYLVNSLGYSLDEVNTLLQKKSGMQGLTGFSDLRDIEAEAAKGNENCQLALLMFAYRVKKYIGSYASVLNGLDAIVFTAGVGENSILIRKMICENMNYLGIELDKEKNNVKAREITDVSSMHSKVKILVIPTNEEIEIARQSYKLMG</sequence>
<comment type="function">
    <text evidence="6">Catalyzes the formation of acetyl phosphate from acetate and ATP. Can also catalyze the reverse reaction.</text>
</comment>
<comment type="cofactor">
    <cofactor evidence="6">
        <name>Mg(2+)</name>
        <dbReference type="ChEBI" id="CHEBI:18420"/>
    </cofactor>
    <cofactor evidence="6">
        <name>Mn(2+)</name>
        <dbReference type="ChEBI" id="CHEBI:29035"/>
    </cofactor>
    <text evidence="6">Mg(2+). Can also accept Mn(2+).</text>
</comment>
<organism evidence="8 9">
    <name type="scientific">Gaetbulibacter aquiaggeris</name>
    <dbReference type="NCBI Taxonomy" id="1735373"/>
    <lineage>
        <taxon>Bacteria</taxon>
        <taxon>Pseudomonadati</taxon>
        <taxon>Bacteroidota</taxon>
        <taxon>Flavobacteriia</taxon>
        <taxon>Flavobacteriales</taxon>
        <taxon>Flavobacteriaceae</taxon>
        <taxon>Gaetbulibacter</taxon>
    </lineage>
</organism>
<dbReference type="SUPFAM" id="SSF53067">
    <property type="entry name" value="Actin-like ATPase domain"/>
    <property type="match status" value="2"/>
</dbReference>
<evidence type="ECO:0000256" key="7">
    <source>
        <dbReference type="RuleBase" id="RU003835"/>
    </source>
</evidence>
<dbReference type="CDD" id="cd24010">
    <property type="entry name" value="ASKHA_NBD_AcK_PK"/>
    <property type="match status" value="1"/>
</dbReference>
<evidence type="ECO:0000256" key="2">
    <source>
        <dbReference type="ARBA" id="ARBA00022679"/>
    </source>
</evidence>
<keyword evidence="6" id="KW-0460">Magnesium</keyword>
<keyword evidence="9" id="KW-1185">Reference proteome</keyword>
<keyword evidence="3 6" id="KW-0547">Nucleotide-binding</keyword>
<evidence type="ECO:0000256" key="1">
    <source>
        <dbReference type="ARBA" id="ARBA00008748"/>
    </source>
</evidence>
<dbReference type="PANTHER" id="PTHR21060:SF15">
    <property type="entry name" value="ACETATE KINASE-RELATED"/>
    <property type="match status" value="1"/>
</dbReference>
<feature type="binding site" evidence="6">
    <location>
        <begin position="327"/>
        <end position="331"/>
    </location>
    <ligand>
        <name>ATP</name>
        <dbReference type="ChEBI" id="CHEBI:30616"/>
    </ligand>
</feature>
<evidence type="ECO:0000256" key="6">
    <source>
        <dbReference type="HAMAP-Rule" id="MF_00020"/>
    </source>
</evidence>
<dbReference type="PANTHER" id="PTHR21060">
    <property type="entry name" value="ACETATE KINASE"/>
    <property type="match status" value="1"/>
</dbReference>